<proteinExistence type="inferred from homology"/>
<dbReference type="OrthoDB" id="3238794at2759"/>
<evidence type="ECO:0000256" key="1">
    <source>
        <dbReference type="ARBA" id="ARBA00004245"/>
    </source>
</evidence>
<dbReference type="AlphaFoldDB" id="A0A091SQB7"/>
<comment type="function">
    <text evidence="12">Membrane-cytoskeleton-associated protein that promotes the assembly of the spectrin-actin network. Binds to calmodulin.</text>
</comment>
<evidence type="ECO:0000256" key="6">
    <source>
        <dbReference type="ARBA" id="ARBA00022553"/>
    </source>
</evidence>
<evidence type="ECO:0000256" key="4">
    <source>
        <dbReference type="ARBA" id="ARBA00022475"/>
    </source>
</evidence>
<keyword evidence="9" id="KW-0472">Membrane</keyword>
<dbReference type="Gene3D" id="3.40.225.10">
    <property type="entry name" value="Class II aldolase/adducin N-terminal domain"/>
    <property type="match status" value="1"/>
</dbReference>
<dbReference type="GO" id="GO:0005912">
    <property type="term" value="C:adherens junction"/>
    <property type="evidence" value="ECO:0007669"/>
    <property type="project" value="TreeGrafter"/>
</dbReference>
<dbReference type="InterPro" id="IPR036409">
    <property type="entry name" value="Aldolase_II/adducin_N_sf"/>
</dbReference>
<dbReference type="GO" id="GO:0014069">
    <property type="term" value="C:postsynaptic density"/>
    <property type="evidence" value="ECO:0007669"/>
    <property type="project" value="TreeGrafter"/>
</dbReference>
<dbReference type="GO" id="GO:1903142">
    <property type="term" value="P:positive regulation of establishment of endothelial barrier"/>
    <property type="evidence" value="ECO:0007669"/>
    <property type="project" value="TreeGrafter"/>
</dbReference>
<feature type="compositionally biased region" description="Basic and acidic residues" evidence="16">
    <location>
        <begin position="616"/>
        <end position="631"/>
    </location>
</feature>
<evidence type="ECO:0000256" key="5">
    <source>
        <dbReference type="ARBA" id="ARBA00022490"/>
    </source>
</evidence>
<keyword evidence="5" id="KW-0963">Cytoplasm</keyword>
<keyword evidence="4" id="KW-1003">Cell membrane</keyword>
<evidence type="ECO:0000256" key="13">
    <source>
        <dbReference type="ARBA" id="ARBA00065959"/>
    </source>
</evidence>
<dbReference type="Pfam" id="PF00596">
    <property type="entry name" value="Aldolase_II"/>
    <property type="match status" value="1"/>
</dbReference>
<dbReference type="FunFam" id="3.40.225.10:FF:000002">
    <property type="entry name" value="alpha-adducin isoform X2"/>
    <property type="match status" value="1"/>
</dbReference>
<evidence type="ECO:0000313" key="19">
    <source>
        <dbReference type="Proteomes" id="UP000053840"/>
    </source>
</evidence>
<accession>A0A091SQB7</accession>
<evidence type="ECO:0000256" key="7">
    <source>
        <dbReference type="ARBA" id="ARBA00022860"/>
    </source>
</evidence>
<dbReference type="InterPro" id="IPR051017">
    <property type="entry name" value="Aldolase-II_Adducin_sf"/>
</dbReference>
<feature type="compositionally biased region" description="Low complexity" evidence="16">
    <location>
        <begin position="687"/>
        <end position="702"/>
    </location>
</feature>
<dbReference type="SUPFAM" id="SSF53639">
    <property type="entry name" value="AraD/HMP-PK domain-like"/>
    <property type="match status" value="1"/>
</dbReference>
<dbReference type="GO" id="GO:0005886">
    <property type="term" value="C:plasma membrane"/>
    <property type="evidence" value="ECO:0007669"/>
    <property type="project" value="UniProtKB-SubCell"/>
</dbReference>
<evidence type="ECO:0000256" key="2">
    <source>
        <dbReference type="ARBA" id="ARBA00004413"/>
    </source>
</evidence>
<evidence type="ECO:0000313" key="18">
    <source>
        <dbReference type="EMBL" id="KFQ45152.1"/>
    </source>
</evidence>
<feature type="region of interest" description="Disordered" evidence="16">
    <location>
        <begin position="1"/>
        <end position="20"/>
    </location>
</feature>
<feature type="region of interest" description="Disordered" evidence="16">
    <location>
        <begin position="557"/>
        <end position="736"/>
    </location>
</feature>
<dbReference type="GO" id="GO:0005856">
    <property type="term" value="C:cytoskeleton"/>
    <property type="evidence" value="ECO:0007669"/>
    <property type="project" value="UniProtKB-SubCell"/>
</dbReference>
<feature type="region of interest" description="Disordered" evidence="16">
    <location>
        <begin position="435"/>
        <end position="482"/>
    </location>
</feature>
<feature type="compositionally biased region" description="Basic residues" evidence="16">
    <location>
        <begin position="714"/>
        <end position="736"/>
    </location>
</feature>
<organism evidence="18 19">
    <name type="scientific">Nestor notabilis</name>
    <name type="common">Kea</name>
    <dbReference type="NCBI Taxonomy" id="176057"/>
    <lineage>
        <taxon>Eukaryota</taxon>
        <taxon>Metazoa</taxon>
        <taxon>Chordata</taxon>
        <taxon>Craniata</taxon>
        <taxon>Vertebrata</taxon>
        <taxon>Euteleostomi</taxon>
        <taxon>Archelosauria</taxon>
        <taxon>Archosauria</taxon>
        <taxon>Dinosauria</taxon>
        <taxon>Saurischia</taxon>
        <taxon>Theropoda</taxon>
        <taxon>Coelurosauria</taxon>
        <taxon>Aves</taxon>
        <taxon>Neognathae</taxon>
        <taxon>Neoaves</taxon>
        <taxon>Telluraves</taxon>
        <taxon>Australaves</taxon>
        <taxon>Psittaciformes</taxon>
        <taxon>Psittacidae</taxon>
        <taxon>Nestor</taxon>
    </lineage>
</organism>
<evidence type="ECO:0000256" key="10">
    <source>
        <dbReference type="ARBA" id="ARBA00023203"/>
    </source>
</evidence>
<dbReference type="GO" id="GO:0005925">
    <property type="term" value="C:focal adhesion"/>
    <property type="evidence" value="ECO:0007669"/>
    <property type="project" value="TreeGrafter"/>
</dbReference>
<dbReference type="NCBIfam" id="NF005451">
    <property type="entry name" value="PRK07044.1"/>
    <property type="match status" value="1"/>
</dbReference>
<keyword evidence="19" id="KW-1185">Reference proteome</keyword>
<comment type="subcellular location">
    <subcellularLocation>
        <location evidence="2">Cell membrane</location>
        <topology evidence="2">Peripheral membrane protein</topology>
        <orientation evidence="2">Cytoplasmic side</orientation>
    </subcellularLocation>
    <subcellularLocation>
        <location evidence="1">Cytoplasm</location>
        <location evidence="1">Cytoskeleton</location>
    </subcellularLocation>
</comment>
<evidence type="ECO:0000256" key="8">
    <source>
        <dbReference type="ARBA" id="ARBA00022990"/>
    </source>
</evidence>
<keyword evidence="11" id="KW-0206">Cytoskeleton</keyword>
<comment type="subunit">
    <text evidence="13">Heterodimer of an alpha and a beta subunit or an alpha and a gamma subunit.</text>
</comment>
<dbReference type="GO" id="GO:0005516">
    <property type="term" value="F:calmodulin binding"/>
    <property type="evidence" value="ECO:0007669"/>
    <property type="project" value="UniProtKB-KW"/>
</dbReference>
<evidence type="ECO:0000256" key="12">
    <source>
        <dbReference type="ARBA" id="ARBA00055853"/>
    </source>
</evidence>
<dbReference type="SMART" id="SM01007">
    <property type="entry name" value="Aldolase_II"/>
    <property type="match status" value="1"/>
</dbReference>
<evidence type="ECO:0000256" key="16">
    <source>
        <dbReference type="SAM" id="MobiDB-lite"/>
    </source>
</evidence>
<keyword evidence="6" id="KW-0597">Phosphoprotein</keyword>
<evidence type="ECO:0000256" key="11">
    <source>
        <dbReference type="ARBA" id="ARBA00023212"/>
    </source>
</evidence>
<dbReference type="EMBL" id="KK931160">
    <property type="protein sequence ID" value="KFQ45152.1"/>
    <property type="molecule type" value="Genomic_DNA"/>
</dbReference>
<dbReference type="PANTHER" id="PTHR10672">
    <property type="entry name" value="ADDUCIN"/>
    <property type="match status" value="1"/>
</dbReference>
<dbReference type="CDD" id="cd00398">
    <property type="entry name" value="Aldolase_II"/>
    <property type="match status" value="1"/>
</dbReference>
<gene>
    <name evidence="18" type="ORF">N333_06747</name>
</gene>
<evidence type="ECO:0000256" key="15">
    <source>
        <dbReference type="ARBA" id="ARBA00076470"/>
    </source>
</evidence>
<dbReference type="GO" id="GO:0007010">
    <property type="term" value="P:cytoskeleton organization"/>
    <property type="evidence" value="ECO:0007669"/>
    <property type="project" value="UniProtKB-ARBA"/>
</dbReference>
<dbReference type="GO" id="GO:0051015">
    <property type="term" value="F:actin filament binding"/>
    <property type="evidence" value="ECO:0007669"/>
    <property type="project" value="TreeGrafter"/>
</dbReference>
<feature type="compositionally biased region" description="Basic and acidic residues" evidence="16">
    <location>
        <begin position="658"/>
        <end position="669"/>
    </location>
</feature>
<evidence type="ECO:0000256" key="3">
    <source>
        <dbReference type="ARBA" id="ARBA00006274"/>
    </source>
</evidence>
<dbReference type="GO" id="GO:0051016">
    <property type="term" value="P:barbed-end actin filament capping"/>
    <property type="evidence" value="ECO:0007669"/>
    <property type="project" value="TreeGrafter"/>
</dbReference>
<comment type="similarity">
    <text evidence="3">Belongs to the aldolase class II family. Adducin subfamily.</text>
</comment>
<keyword evidence="7" id="KW-0112">Calmodulin-binding</keyword>
<reference evidence="18 19" key="1">
    <citation type="submission" date="2014-04" db="EMBL/GenBank/DDBJ databases">
        <title>Genome evolution of avian class.</title>
        <authorList>
            <person name="Zhang G."/>
            <person name="Li C."/>
        </authorList>
    </citation>
    <scope>NUCLEOTIDE SEQUENCE [LARGE SCALE GENOMIC DNA]</scope>
    <source>
        <strain evidence="18">BGI_N333</strain>
    </source>
</reference>
<dbReference type="InterPro" id="IPR001303">
    <property type="entry name" value="Aldolase_II/adducin_N"/>
</dbReference>
<feature type="domain" description="Class II aldolase/adducin N-terminal" evidence="17">
    <location>
        <begin position="147"/>
        <end position="329"/>
    </location>
</feature>
<dbReference type="GO" id="GO:1903393">
    <property type="term" value="P:positive regulation of adherens junction organization"/>
    <property type="evidence" value="ECO:0007669"/>
    <property type="project" value="TreeGrafter"/>
</dbReference>
<feature type="compositionally biased region" description="Basic and acidic residues" evidence="16">
    <location>
        <begin position="567"/>
        <end position="601"/>
    </location>
</feature>
<evidence type="ECO:0000256" key="9">
    <source>
        <dbReference type="ARBA" id="ARBA00023136"/>
    </source>
</evidence>
<dbReference type="PANTHER" id="PTHR10672:SF4">
    <property type="entry name" value="ALPHA-ADDUCIN"/>
    <property type="match status" value="1"/>
</dbReference>
<evidence type="ECO:0000259" key="17">
    <source>
        <dbReference type="SMART" id="SM01007"/>
    </source>
</evidence>
<sequence length="736" mass="81360">MNGDSGVGVVTSPPPTTAPHKERYFDRVDENNPEYLRERNMAPDLRQDFNMMEQKKRVSMILQSPAFCEELESMIQEQFKKGKNPTGLLALQQIADFMTTHVPNVYPAAPQGGMAALNMSLGMVTPVNDLRGSDSIAYEKGEKLLRCKLAAFYRLADLFGWSQLIYNHITARVNSEQEHFLIVPFGLLYSEVTASSLVKINIQGDVVDRGSTNLGVNQAGFTLHSAIYAARPDVKCIVHIHTPAGAAVSAMKCGLLPISPEALSLGEVAYHDYHGILVDDEEKVVIQKNLGPKSKVLILRNHGLVSVGETVEEAFYYIHNLVLACEIQVRTLASAGGPDNLVLLDPGKYKAKSRSPESPAGEGTVSHPKWQIGEQEFEALMRMLDNLGYRTGYPYRCPALREKSKKYSDVEIPASVTGYSFTSDGESGICSPLRHSFQKQQREKTRWLNSGRGDDASEEGQNGSSPKSKTKWTKEDGHRTATSAVPNLFVPLNTNPKEVQEMRNKIREQNLQDIKTAGPQSQVLSGVVVDRSLVQGELVTASKAIIEKEYQPKVIVSTTGPNPFNKLTDRELEEYRKEVERKQKGPEEPSEDGRPQKERSPPDLTSARTPPSTPIKIEEERQQDQTYKDDSDAATFKQTLPDLTPDEPSEALSFPPLGKEEGRCEEDVPKSQTESPAVENKEPQPQPAEEPVTPTTEEGPAADAGSDESPGKSPSKKKKKFRTPSFLKKSKKKSDS</sequence>
<protein>
    <recommendedName>
        <fullName evidence="14">Alpha-adducin</fullName>
    </recommendedName>
    <alternativeName>
        <fullName evidence="15">Erythrocyte adducin subunit alpha</fullName>
    </alternativeName>
</protein>
<keyword evidence="8" id="KW-0007">Acetylation</keyword>
<keyword evidence="10" id="KW-0009">Actin-binding</keyword>
<evidence type="ECO:0000256" key="14">
    <source>
        <dbReference type="ARBA" id="ARBA00072931"/>
    </source>
</evidence>
<dbReference type="Proteomes" id="UP000053840">
    <property type="component" value="Unassembled WGS sequence"/>
</dbReference>
<name>A0A091SQB7_NESNO</name>